<gene>
    <name evidence="1" type="ORF">JIN85_18240</name>
</gene>
<organism evidence="1 2">
    <name type="scientific">Luteolibacter pohnpeiensis</name>
    <dbReference type="NCBI Taxonomy" id="454153"/>
    <lineage>
        <taxon>Bacteria</taxon>
        <taxon>Pseudomonadati</taxon>
        <taxon>Verrucomicrobiota</taxon>
        <taxon>Verrucomicrobiia</taxon>
        <taxon>Verrucomicrobiales</taxon>
        <taxon>Verrucomicrobiaceae</taxon>
        <taxon>Luteolibacter</taxon>
    </lineage>
</organism>
<dbReference type="Proteomes" id="UP000603141">
    <property type="component" value="Unassembled WGS sequence"/>
</dbReference>
<dbReference type="AlphaFoldDB" id="A0A934VXZ4"/>
<evidence type="ECO:0000313" key="2">
    <source>
        <dbReference type="Proteomes" id="UP000603141"/>
    </source>
</evidence>
<dbReference type="EMBL" id="JAENIJ010000045">
    <property type="protein sequence ID" value="MBK1884363.1"/>
    <property type="molecule type" value="Genomic_DNA"/>
</dbReference>
<name>A0A934VXZ4_9BACT</name>
<protein>
    <submittedName>
        <fullName evidence="1">Uncharacterized protein</fullName>
    </submittedName>
</protein>
<comment type="caution">
    <text evidence="1">The sequence shown here is derived from an EMBL/GenBank/DDBJ whole genome shotgun (WGS) entry which is preliminary data.</text>
</comment>
<dbReference type="RefSeq" id="WP_200273476.1">
    <property type="nucleotide sequence ID" value="NZ_JAENIJ010000045.1"/>
</dbReference>
<sequence>MLDSSVTKVAPIRAENSAEFFPAPSLFLGTRINELKTPTATRFFTPIEELYPHSQNRDECRALSDPDFTVLGSLRCINLRNHHLSYIDSSRPADGQKKEHDATIIQRATVESLRYQARKGEKVIYFWDKACIDYATWEKSNSAMKTLSIERHNRKDPCNEGILSDTLVGNSNDEALAASSTAILVMKEFTPI</sequence>
<accession>A0A934VXZ4</accession>
<evidence type="ECO:0000313" key="1">
    <source>
        <dbReference type="EMBL" id="MBK1884363.1"/>
    </source>
</evidence>
<reference evidence="1" key="1">
    <citation type="submission" date="2021-01" db="EMBL/GenBank/DDBJ databases">
        <title>Modified the classification status of verrucomicrobia.</title>
        <authorList>
            <person name="Feng X."/>
        </authorList>
    </citation>
    <scope>NUCLEOTIDE SEQUENCE</scope>
    <source>
        <strain evidence="1">KCTC 22041</strain>
    </source>
</reference>
<keyword evidence="2" id="KW-1185">Reference proteome</keyword>
<proteinExistence type="predicted"/>